<name>A0A5B7HQD3_PORTR</name>
<evidence type="ECO:0000313" key="1">
    <source>
        <dbReference type="EMBL" id="MPC71447.1"/>
    </source>
</evidence>
<organism evidence="1 2">
    <name type="scientific">Portunus trituberculatus</name>
    <name type="common">Swimming crab</name>
    <name type="synonym">Neptunus trituberculatus</name>
    <dbReference type="NCBI Taxonomy" id="210409"/>
    <lineage>
        <taxon>Eukaryota</taxon>
        <taxon>Metazoa</taxon>
        <taxon>Ecdysozoa</taxon>
        <taxon>Arthropoda</taxon>
        <taxon>Crustacea</taxon>
        <taxon>Multicrustacea</taxon>
        <taxon>Malacostraca</taxon>
        <taxon>Eumalacostraca</taxon>
        <taxon>Eucarida</taxon>
        <taxon>Decapoda</taxon>
        <taxon>Pleocyemata</taxon>
        <taxon>Brachyura</taxon>
        <taxon>Eubrachyura</taxon>
        <taxon>Portunoidea</taxon>
        <taxon>Portunidae</taxon>
        <taxon>Portuninae</taxon>
        <taxon>Portunus</taxon>
    </lineage>
</organism>
<gene>
    <name evidence="1" type="ORF">E2C01_065724</name>
</gene>
<sequence>MKDGGICQYLHLSYLTGIDSGGKHIYYSTEMTPQSPLTKLQECRMIFKAKKPMNAYLKILLLTLTRAGDGAAYMVKYLPIDCDLLGWRNLTNITVLPCDSVG</sequence>
<reference evidence="1 2" key="1">
    <citation type="submission" date="2019-05" db="EMBL/GenBank/DDBJ databases">
        <title>Another draft genome of Portunus trituberculatus and its Hox gene families provides insights of decapod evolution.</title>
        <authorList>
            <person name="Jeong J.-H."/>
            <person name="Song I."/>
            <person name="Kim S."/>
            <person name="Choi T."/>
            <person name="Kim D."/>
            <person name="Ryu S."/>
            <person name="Kim W."/>
        </authorList>
    </citation>
    <scope>NUCLEOTIDE SEQUENCE [LARGE SCALE GENOMIC DNA]</scope>
    <source>
        <tissue evidence="1">Muscle</tissue>
    </source>
</reference>
<keyword evidence="2" id="KW-1185">Reference proteome</keyword>
<accession>A0A5B7HQD3</accession>
<dbReference type="Proteomes" id="UP000324222">
    <property type="component" value="Unassembled WGS sequence"/>
</dbReference>
<protein>
    <submittedName>
        <fullName evidence="1">Uncharacterized protein</fullName>
    </submittedName>
</protein>
<comment type="caution">
    <text evidence="1">The sequence shown here is derived from an EMBL/GenBank/DDBJ whole genome shotgun (WGS) entry which is preliminary data.</text>
</comment>
<dbReference type="AlphaFoldDB" id="A0A5B7HQD3"/>
<evidence type="ECO:0000313" key="2">
    <source>
        <dbReference type="Proteomes" id="UP000324222"/>
    </source>
</evidence>
<proteinExistence type="predicted"/>
<dbReference type="EMBL" id="VSRR010032891">
    <property type="protein sequence ID" value="MPC71447.1"/>
    <property type="molecule type" value="Genomic_DNA"/>
</dbReference>